<evidence type="ECO:0008006" key="3">
    <source>
        <dbReference type="Google" id="ProtNLM"/>
    </source>
</evidence>
<dbReference type="Proteomes" id="UP000194632">
    <property type="component" value="Unassembled WGS sequence"/>
</dbReference>
<dbReference type="STRING" id="417102.CA982_25825"/>
<accession>A0A243Q2U1</accession>
<dbReference type="EMBL" id="NGFO01000065">
    <property type="protein sequence ID" value="OUC75577.1"/>
    <property type="molecule type" value="Genomic_DNA"/>
</dbReference>
<evidence type="ECO:0000313" key="1">
    <source>
        <dbReference type="EMBL" id="OUC75577.1"/>
    </source>
</evidence>
<dbReference type="PANTHER" id="PTHR30528:SF0">
    <property type="entry name" value="CYTOPLASMIC PROTEIN"/>
    <property type="match status" value="1"/>
</dbReference>
<organism evidence="1 2">
    <name type="scientific">Gordonia lacunae</name>
    <dbReference type="NCBI Taxonomy" id="417102"/>
    <lineage>
        <taxon>Bacteria</taxon>
        <taxon>Bacillati</taxon>
        <taxon>Actinomycetota</taxon>
        <taxon>Actinomycetes</taxon>
        <taxon>Mycobacteriales</taxon>
        <taxon>Gordoniaceae</taxon>
        <taxon>Gordonia</taxon>
    </lineage>
</organism>
<evidence type="ECO:0000313" key="2">
    <source>
        <dbReference type="Proteomes" id="UP000194632"/>
    </source>
</evidence>
<name>A0A243Q2U1_9ACTN</name>
<dbReference type="OrthoDB" id="9787207at2"/>
<dbReference type="InterPro" id="IPR009351">
    <property type="entry name" value="AlkZ-like"/>
</dbReference>
<dbReference type="AlphaFoldDB" id="A0A243Q2U1"/>
<sequence>MPPDRLSPAQARRTALAAQGFTDRRPAAAPTMTHLKRVVGRTRLLQMDSVNIAARAHFMPLYSRLGPYDPDLLHRAAWQPGRGRRLLVEYWAHEAALIPVADWPLFRWRMDDFADGRYRHTRDVMRRNRSLVSDVRAVIEAVGATTPRAIEAELGIEREPGAAGSWWQRGEVKHLCEAMFAAGDLSAVRNGNFVRHYDLTERIVGADTVALRPGRADAHRELVNRAAQALGVATVADLADYYRLRPADARPAVAELVESGALQEISVDGWRDPAYLAAGAPMPRRVDTSAILSPFDPLVFFRPRAERLFDFHYRIEIYVPEHKRVHGYYVLPYLLGTDIAARVDLKADRKNRTLLVLGAYCEPGHSRDLVAERLSADLLSFAGWQDLDDVVVAGRGDLAPDLQRRAHVG</sequence>
<comment type="caution">
    <text evidence="1">The sequence shown here is derived from an EMBL/GenBank/DDBJ whole genome shotgun (WGS) entry which is preliminary data.</text>
</comment>
<keyword evidence="2" id="KW-1185">Reference proteome</keyword>
<proteinExistence type="predicted"/>
<dbReference type="Pfam" id="PF06224">
    <property type="entry name" value="AlkZ-like"/>
    <property type="match status" value="1"/>
</dbReference>
<dbReference type="RefSeq" id="WP_086537915.1">
    <property type="nucleotide sequence ID" value="NZ_NGFO01000065.1"/>
</dbReference>
<dbReference type="PANTHER" id="PTHR30528">
    <property type="entry name" value="CYTOPLASMIC PROTEIN"/>
    <property type="match status" value="1"/>
</dbReference>
<gene>
    <name evidence="1" type="ORF">CA982_25825</name>
</gene>
<protein>
    <recommendedName>
        <fullName evidence="3">Winged helix-turn-helix domain-containing protein</fullName>
    </recommendedName>
</protein>
<reference evidence="1 2" key="1">
    <citation type="submission" date="2017-05" db="EMBL/GenBank/DDBJ databases">
        <title>Biotechnological potential of actinobacteria isolated from South African environments.</title>
        <authorList>
            <person name="Le Roes-Hill M."/>
            <person name="Prins A."/>
            <person name="Durrell K.A."/>
        </authorList>
    </citation>
    <scope>NUCLEOTIDE SEQUENCE [LARGE SCALE GENOMIC DNA]</scope>
    <source>
        <strain evidence="1">BS2</strain>
    </source>
</reference>